<dbReference type="InterPro" id="IPR020835">
    <property type="entry name" value="Catalase_sf"/>
</dbReference>
<evidence type="ECO:0000313" key="2">
    <source>
        <dbReference type="Proteomes" id="UP001230207"/>
    </source>
</evidence>
<dbReference type="Proteomes" id="UP001230207">
    <property type="component" value="Unassembled WGS sequence"/>
</dbReference>
<proteinExistence type="predicted"/>
<dbReference type="PANTHER" id="PTHR36195:SF4">
    <property type="entry name" value="DOMAIN PROTEIN, PUTATIVE (AFU_ORTHOLOGUE AFUA_5G01990)-RELATED"/>
    <property type="match status" value="1"/>
</dbReference>
<dbReference type="Gene3D" id="2.40.180.10">
    <property type="entry name" value="Catalase core domain"/>
    <property type="match status" value="1"/>
</dbReference>
<gene>
    <name evidence="1" type="ORF">QO002_004284</name>
</gene>
<evidence type="ECO:0008006" key="3">
    <source>
        <dbReference type="Google" id="ProtNLM"/>
    </source>
</evidence>
<evidence type="ECO:0000313" key="1">
    <source>
        <dbReference type="EMBL" id="MDQ0322078.1"/>
    </source>
</evidence>
<organism evidence="1 2">
    <name type="scientific">Pararhizobium capsulatum DSM 1112</name>
    <dbReference type="NCBI Taxonomy" id="1121113"/>
    <lineage>
        <taxon>Bacteria</taxon>
        <taxon>Pseudomonadati</taxon>
        <taxon>Pseudomonadota</taxon>
        <taxon>Alphaproteobacteria</taxon>
        <taxon>Hyphomicrobiales</taxon>
        <taxon>Rhizobiaceae</taxon>
        <taxon>Rhizobium/Agrobacterium group</taxon>
        <taxon>Pararhizobium</taxon>
    </lineage>
</organism>
<name>A0ABU0BV16_9HYPH</name>
<sequence length="381" mass="41579">MNSLLPFKPVPFSPDVEIIQPDEPATARELAKTMLSIAEKTYADSGHGIRSVHAKSHGLLEARVDVVDGLPPELAQGIFAEPRSDDAIIRLSTTPGDLLHDSVSTPRGLELKIMDVEGPRLPGSENSASQDFVMVNGKEFNSPSGEAFVKNRKLLAATTDRMEGTKEFIASVFKKVEGALETFGTESATLKTLGGNPETHILGDSFFAQLPLRYGNHIAKYAVVPASDNLKALTGTTLDTSDDADAIRHAVQDFFETETAVWHLQVQLCTNLDAMPVEGIDAWDEAKSPFVTVAHITAAPQSAWSESRAEAVDDGMHFSPWNGITAHQPLGSTMRLRKLAYERSSAFRSQRNEIPVTEPMVCPFGHHREIMPSQQTPILKQ</sequence>
<dbReference type="PANTHER" id="PTHR36195">
    <property type="entry name" value="DOMAIN PROTEIN, PUTATIVE (AFU_ORTHOLOGUE AFUA_5G01990)-RELATED-RELATED"/>
    <property type="match status" value="1"/>
</dbReference>
<reference evidence="1 2" key="1">
    <citation type="submission" date="2023-07" db="EMBL/GenBank/DDBJ databases">
        <title>Genomic Encyclopedia of Type Strains, Phase IV (KMG-IV): sequencing the most valuable type-strain genomes for metagenomic binning, comparative biology and taxonomic classification.</title>
        <authorList>
            <person name="Goeker M."/>
        </authorList>
    </citation>
    <scope>NUCLEOTIDE SEQUENCE [LARGE SCALE GENOMIC DNA]</scope>
    <source>
        <strain evidence="1 2">DSM 1112</strain>
    </source>
</reference>
<dbReference type="CDD" id="cd08152">
    <property type="entry name" value="y4iL_like"/>
    <property type="match status" value="1"/>
</dbReference>
<dbReference type="SUPFAM" id="SSF56634">
    <property type="entry name" value="Heme-dependent catalase-like"/>
    <property type="match status" value="1"/>
</dbReference>
<keyword evidence="2" id="KW-1185">Reference proteome</keyword>
<comment type="caution">
    <text evidence="1">The sequence shown here is derived from an EMBL/GenBank/DDBJ whole genome shotgun (WGS) entry which is preliminary data.</text>
</comment>
<dbReference type="EMBL" id="JAUSVF010000002">
    <property type="protein sequence ID" value="MDQ0322078.1"/>
    <property type="molecule type" value="Genomic_DNA"/>
</dbReference>
<protein>
    <recommendedName>
        <fullName evidence="3">Catalase</fullName>
    </recommendedName>
</protein>
<accession>A0ABU0BV16</accession>
<dbReference type="RefSeq" id="WP_307233651.1">
    <property type="nucleotide sequence ID" value="NZ_JAUSVF010000002.1"/>
</dbReference>